<protein>
    <submittedName>
        <fullName evidence="2">Uncharacterized protein</fullName>
    </submittedName>
</protein>
<feature type="compositionally biased region" description="Basic and acidic residues" evidence="1">
    <location>
        <begin position="1"/>
        <end position="18"/>
    </location>
</feature>
<reference evidence="3" key="1">
    <citation type="journal article" date="2008" name="Nat. Genet.">
        <title>The Pristionchus pacificus genome provides a unique perspective on nematode lifestyle and parasitism.</title>
        <authorList>
            <person name="Dieterich C."/>
            <person name="Clifton S.W."/>
            <person name="Schuster L.N."/>
            <person name="Chinwalla A."/>
            <person name="Delehaunty K."/>
            <person name="Dinkelacker I."/>
            <person name="Fulton L."/>
            <person name="Fulton R."/>
            <person name="Godfrey J."/>
            <person name="Minx P."/>
            <person name="Mitreva M."/>
            <person name="Roeseler W."/>
            <person name="Tian H."/>
            <person name="Witte H."/>
            <person name="Yang S.P."/>
            <person name="Wilson R.K."/>
            <person name="Sommer R.J."/>
        </authorList>
    </citation>
    <scope>NUCLEOTIDE SEQUENCE [LARGE SCALE GENOMIC DNA]</scope>
    <source>
        <strain evidence="3">PS312</strain>
    </source>
</reference>
<feature type="compositionally biased region" description="Basic residues" evidence="1">
    <location>
        <begin position="71"/>
        <end position="85"/>
    </location>
</feature>
<feature type="compositionally biased region" description="Basic and acidic residues" evidence="1">
    <location>
        <begin position="44"/>
        <end position="61"/>
    </location>
</feature>
<feature type="region of interest" description="Disordered" evidence="1">
    <location>
        <begin position="1"/>
        <end position="85"/>
    </location>
</feature>
<evidence type="ECO:0000313" key="2">
    <source>
        <dbReference type="EnsemblMetazoa" id="PPA43737.1"/>
    </source>
</evidence>
<dbReference type="Proteomes" id="UP000005239">
    <property type="component" value="Unassembled WGS sequence"/>
</dbReference>
<proteinExistence type="predicted"/>
<dbReference type="AlphaFoldDB" id="A0A2A6C5E2"/>
<keyword evidence="3" id="KW-1185">Reference proteome</keyword>
<reference evidence="2" key="2">
    <citation type="submission" date="2022-06" db="UniProtKB">
        <authorList>
            <consortium name="EnsemblMetazoa"/>
        </authorList>
    </citation>
    <scope>IDENTIFICATION</scope>
    <source>
        <strain evidence="2">PS312</strain>
    </source>
</reference>
<evidence type="ECO:0000256" key="1">
    <source>
        <dbReference type="SAM" id="MobiDB-lite"/>
    </source>
</evidence>
<evidence type="ECO:0000313" key="3">
    <source>
        <dbReference type="Proteomes" id="UP000005239"/>
    </source>
</evidence>
<dbReference type="EnsemblMetazoa" id="PPA43737.1">
    <property type="protein sequence ID" value="PPA43737.1"/>
    <property type="gene ID" value="WBGene00282106"/>
</dbReference>
<organism evidence="2 3">
    <name type="scientific">Pristionchus pacificus</name>
    <name type="common">Parasitic nematode worm</name>
    <dbReference type="NCBI Taxonomy" id="54126"/>
    <lineage>
        <taxon>Eukaryota</taxon>
        <taxon>Metazoa</taxon>
        <taxon>Ecdysozoa</taxon>
        <taxon>Nematoda</taxon>
        <taxon>Chromadorea</taxon>
        <taxon>Rhabditida</taxon>
        <taxon>Rhabditina</taxon>
        <taxon>Diplogasteromorpha</taxon>
        <taxon>Diplogasteroidea</taxon>
        <taxon>Neodiplogasteridae</taxon>
        <taxon>Pristionchus</taxon>
    </lineage>
</organism>
<sequence>MPEAARDQGDSRERRQAREIWSPSSRLPHRIATTVRSLSPLDTVSHRSEKARDQGRLRDADDSSSVIVKKQQGRRERRLGKMTGL</sequence>
<name>A0A2A6C5E2_PRIPA</name>
<gene>
    <name evidence="2" type="primary">WBGene00282106</name>
</gene>
<accession>A0A8R1UYI0</accession>
<accession>A0A2A6C5E2</accession>